<evidence type="ECO:0000259" key="5">
    <source>
        <dbReference type="Pfam" id="PF20511"/>
    </source>
</evidence>
<dbReference type="GO" id="GO:0004476">
    <property type="term" value="F:mannose-6-phosphate isomerase activity"/>
    <property type="evidence" value="ECO:0007669"/>
    <property type="project" value="InterPro"/>
</dbReference>
<accession>R7AB34</accession>
<evidence type="ECO:0000256" key="2">
    <source>
        <dbReference type="ARBA" id="ARBA00030762"/>
    </source>
</evidence>
<dbReference type="InterPro" id="IPR001538">
    <property type="entry name" value="Man6P_isomerase-2_C"/>
</dbReference>
<dbReference type="GO" id="GO:0004475">
    <property type="term" value="F:mannose-1-phosphate guanylyltransferase (GTP) activity"/>
    <property type="evidence" value="ECO:0007669"/>
    <property type="project" value="TreeGrafter"/>
</dbReference>
<dbReference type="Pfam" id="PF00483">
    <property type="entry name" value="NTP_transferase"/>
    <property type="match status" value="1"/>
</dbReference>
<dbReference type="InterPro" id="IPR011051">
    <property type="entry name" value="RmlC_Cupin_sf"/>
</dbReference>
<feature type="domain" description="Phosphomannose isomerase type I catalytic" evidence="5">
    <location>
        <begin position="464"/>
        <end position="565"/>
    </location>
</feature>
<feature type="domain" description="Mannose-6-phosphate isomerase cupin" evidence="6">
    <location>
        <begin position="703"/>
        <end position="780"/>
    </location>
</feature>
<evidence type="ECO:0000259" key="6">
    <source>
        <dbReference type="Pfam" id="PF21621"/>
    </source>
</evidence>
<dbReference type="CDD" id="cd07010">
    <property type="entry name" value="cupin_PMI_type_I_N_bac"/>
    <property type="match status" value="1"/>
</dbReference>
<sequence>MKCLILAGGTGDTLWPLSRKNYPKQFMNIKEGRSLLQETIVRNMTFCDEFIIITNENYLNIVEGQMKAFQGLRYRVILEGKPRGTAPAIALGCMFCNQSELIFVVSADNLIEGKEYQTAILEAKEMVKKDGVIVSFGVKPYKPSSSYGYIKHKDNTIQEFVERAPIEEAAEYTYDKGYLWNSGLFVFRAGDYLNMLANCNRQMYDCCVDARRKVVAIRGVVTFPEFIMEKFPAGSIEGTVFAHPDCTRVIEIAFKWQDVGNVTDLTVIDGVADIGNRYVIENKCSNVDIINKAQKNLVVANDLEDIVVVNTDDAVYVSKKESVEDIKDIIRDNHDRYEQYFDYNRLSYREWGIHELLTSANGYKVKKVTVFPGMSMNLHQHEFRSEHWSVVEGVATITLGTQERDYHKFESVFVPIGMQHKVANHTDKNVVIIEVGIGDMLTDNDMVKIYGQDNNNSGPVSDIVKLDPAFKDNLWGGTKLRTVFGKKCDYDIIAESWELSAHPDGQSRIAEGRYRGMLFNDYLRRIGKEALGWKCQALDRFPILIKFIDAKQPLSVQIHPDDEYALEVEGEYGKNEVWYILDCEPGASLYCGLKRKTTKEEIRDRIANNTITEILNEVKVKKGDVVFIKAGTIHAIGAGILICEIQQNSNSTYRLYDYDRRDKYGNLRELHLEKALDVVDVEPYVRNNNKQEILVQNDNYEMERLVQCKYFECFKYAVKDEAKIMVDDASFISVIFVSGRGSITVDSRTLEFKAGESFFVTAGKKNIIIHGESECIVTHV</sequence>
<dbReference type="Gene3D" id="2.60.120.10">
    <property type="entry name" value="Jelly Rolls"/>
    <property type="match status" value="3"/>
</dbReference>
<evidence type="ECO:0000313" key="8">
    <source>
        <dbReference type="Proteomes" id="UP000018141"/>
    </source>
</evidence>
<dbReference type="Proteomes" id="UP000018141">
    <property type="component" value="Unassembled WGS sequence"/>
</dbReference>
<evidence type="ECO:0000313" key="7">
    <source>
        <dbReference type="EMBL" id="CDD57998.1"/>
    </source>
</evidence>
<name>R7AB34_9FIRM</name>
<evidence type="ECO:0000256" key="1">
    <source>
        <dbReference type="ARBA" id="ARBA00029741"/>
    </source>
</evidence>
<dbReference type="Pfam" id="PF20511">
    <property type="entry name" value="PMI_typeI_cat"/>
    <property type="match status" value="1"/>
</dbReference>
<dbReference type="InterPro" id="IPR051161">
    <property type="entry name" value="Mannose-6P_isomerase_type2"/>
</dbReference>
<dbReference type="GO" id="GO:0005976">
    <property type="term" value="P:polysaccharide metabolic process"/>
    <property type="evidence" value="ECO:0007669"/>
    <property type="project" value="InterPro"/>
</dbReference>
<dbReference type="Pfam" id="PF01050">
    <property type="entry name" value="MannoseP_isomer"/>
    <property type="match status" value="1"/>
</dbReference>
<dbReference type="SUPFAM" id="SSF51182">
    <property type="entry name" value="RmlC-like cupins"/>
    <property type="match status" value="2"/>
</dbReference>
<dbReference type="InterPro" id="IPR005835">
    <property type="entry name" value="NTP_transferase_dom"/>
</dbReference>
<dbReference type="InterPro" id="IPR014710">
    <property type="entry name" value="RmlC-like_jellyroll"/>
</dbReference>
<dbReference type="GO" id="GO:0009298">
    <property type="term" value="P:GDP-mannose biosynthetic process"/>
    <property type="evidence" value="ECO:0007669"/>
    <property type="project" value="TreeGrafter"/>
</dbReference>
<organism evidence="7 8">
    <name type="scientific">Bacteroides pectinophilus CAG:437</name>
    <dbReference type="NCBI Taxonomy" id="1263051"/>
    <lineage>
        <taxon>Bacteria</taxon>
        <taxon>Bacillati</taxon>
        <taxon>Bacillota</taxon>
        <taxon>Clostridia</taxon>
        <taxon>Eubacteriales</taxon>
    </lineage>
</organism>
<evidence type="ECO:0000259" key="4">
    <source>
        <dbReference type="Pfam" id="PF01050"/>
    </source>
</evidence>
<dbReference type="InterPro" id="IPR049071">
    <property type="entry name" value="MPI_cupin_dom"/>
</dbReference>
<dbReference type="Gene3D" id="3.90.550.10">
    <property type="entry name" value="Spore Coat Polysaccharide Biosynthesis Protein SpsA, Chain A"/>
    <property type="match status" value="1"/>
</dbReference>
<gene>
    <name evidence="7" type="ORF">BN656_01909</name>
</gene>
<feature type="domain" description="Mannose-6-phosphate isomerase type II C-terminal" evidence="4">
    <location>
        <begin position="344"/>
        <end position="449"/>
    </location>
</feature>
<protein>
    <recommendedName>
        <fullName evidence="1">Phosphohexomutase</fullName>
    </recommendedName>
    <alternativeName>
        <fullName evidence="2">Phosphomannose isomerase</fullName>
    </alternativeName>
</protein>
<dbReference type="EMBL" id="CBHH010000052">
    <property type="protein sequence ID" value="CDD57998.1"/>
    <property type="molecule type" value="Genomic_DNA"/>
</dbReference>
<dbReference type="Pfam" id="PF21621">
    <property type="entry name" value="MPI_cupin_dom"/>
    <property type="match status" value="1"/>
</dbReference>
<dbReference type="GO" id="GO:0008270">
    <property type="term" value="F:zinc ion binding"/>
    <property type="evidence" value="ECO:0007669"/>
    <property type="project" value="InterPro"/>
</dbReference>
<proteinExistence type="predicted"/>
<dbReference type="AlphaFoldDB" id="R7AB34"/>
<dbReference type="PANTHER" id="PTHR46390">
    <property type="entry name" value="MANNOSE-1-PHOSPHATE GUANYLYLTRANSFERASE"/>
    <property type="match status" value="1"/>
</dbReference>
<dbReference type="SUPFAM" id="SSF53448">
    <property type="entry name" value="Nucleotide-diphospho-sugar transferases"/>
    <property type="match status" value="1"/>
</dbReference>
<comment type="caution">
    <text evidence="7">The sequence shown here is derived from an EMBL/GenBank/DDBJ whole genome shotgun (WGS) entry which is preliminary data.</text>
</comment>
<dbReference type="PANTHER" id="PTHR46390:SF1">
    <property type="entry name" value="MANNOSE-1-PHOSPHATE GUANYLYLTRANSFERASE"/>
    <property type="match status" value="1"/>
</dbReference>
<dbReference type="InterPro" id="IPR029044">
    <property type="entry name" value="Nucleotide-diphossugar_trans"/>
</dbReference>
<evidence type="ECO:0000259" key="3">
    <source>
        <dbReference type="Pfam" id="PF00483"/>
    </source>
</evidence>
<reference evidence="7" key="1">
    <citation type="submission" date="2012-11" db="EMBL/GenBank/DDBJ databases">
        <title>Dependencies among metagenomic species, viruses, plasmids and units of genetic variation.</title>
        <authorList>
            <person name="Nielsen H.B."/>
            <person name="Almeida M."/>
            <person name="Juncker A.S."/>
            <person name="Rasmussen S."/>
            <person name="Li J."/>
            <person name="Sunagawa S."/>
            <person name="Plichta D."/>
            <person name="Gautier L."/>
            <person name="Le Chatelier E."/>
            <person name="Peletier E."/>
            <person name="Bonde I."/>
            <person name="Nielsen T."/>
            <person name="Manichanh C."/>
            <person name="Arumugam M."/>
            <person name="Batto J."/>
            <person name="Santos M.B.Q.D."/>
            <person name="Blom N."/>
            <person name="Borruel N."/>
            <person name="Burgdorf K.S."/>
            <person name="Boumezbeur F."/>
            <person name="Casellas F."/>
            <person name="Dore J."/>
            <person name="Guarner F."/>
            <person name="Hansen T."/>
            <person name="Hildebrand F."/>
            <person name="Kaas R.S."/>
            <person name="Kennedy S."/>
            <person name="Kristiansen K."/>
            <person name="Kultima J.R."/>
            <person name="Leonard P."/>
            <person name="Levenez F."/>
            <person name="Lund O."/>
            <person name="Moumen B."/>
            <person name="Le Paslier D."/>
            <person name="Pons N."/>
            <person name="Pedersen O."/>
            <person name="Prifti E."/>
            <person name="Qin J."/>
            <person name="Raes J."/>
            <person name="Tap J."/>
            <person name="Tims S."/>
            <person name="Ussery D.W."/>
            <person name="Yamada T."/>
            <person name="MetaHit consortium"/>
            <person name="Renault P."/>
            <person name="Sicheritz-Ponten T."/>
            <person name="Bork P."/>
            <person name="Wang J."/>
            <person name="Brunak S."/>
            <person name="Ehrlich S.D."/>
        </authorList>
    </citation>
    <scope>NUCLEOTIDE SEQUENCE [LARGE SCALE GENOMIC DNA]</scope>
</reference>
<dbReference type="CDD" id="cd02213">
    <property type="entry name" value="cupin_PMI_typeII_C"/>
    <property type="match status" value="1"/>
</dbReference>
<feature type="domain" description="Nucleotidyl transferase" evidence="3">
    <location>
        <begin position="3"/>
        <end position="266"/>
    </location>
</feature>
<dbReference type="InterPro" id="IPR046457">
    <property type="entry name" value="PMI_typeI_cat"/>
</dbReference>